<accession>A0AAU9U0W8</accession>
<dbReference type="Proteomes" id="UP001153954">
    <property type="component" value="Unassembled WGS sequence"/>
</dbReference>
<dbReference type="PROSITE" id="PS50052">
    <property type="entry name" value="GUANYLATE_KINASE_2"/>
    <property type="match status" value="1"/>
</dbReference>
<feature type="compositionally biased region" description="Polar residues" evidence="3">
    <location>
        <begin position="771"/>
        <end position="781"/>
    </location>
</feature>
<dbReference type="Gene3D" id="3.80.10.10">
    <property type="entry name" value="Ribonuclease Inhibitor"/>
    <property type="match status" value="2"/>
</dbReference>
<reference evidence="5" key="1">
    <citation type="submission" date="2022-03" db="EMBL/GenBank/DDBJ databases">
        <authorList>
            <person name="Tunstrom K."/>
        </authorList>
    </citation>
    <scope>NUCLEOTIDE SEQUENCE</scope>
</reference>
<protein>
    <recommendedName>
        <fullName evidence="4">Guanylate kinase-like domain-containing protein</fullName>
    </recommendedName>
</protein>
<evidence type="ECO:0000256" key="1">
    <source>
        <dbReference type="ARBA" id="ARBA00022614"/>
    </source>
</evidence>
<dbReference type="InterPro" id="IPR027417">
    <property type="entry name" value="P-loop_NTPase"/>
</dbReference>
<sequence length="963" mass="110271">MNEMIEEESRAVLENSNECCSPVPIYKPIKSAGVSNNTFRVLRFGSIIQTWTELSRINYVSTLTLDNLTKEQRFQSISFLPSFPAIGTFDSQITENVYKDSIVSEHFPVNVTSLLNENQLWGCFYNFPELYNDIYSPIVHIRNISDVPEIIEGVLTRDMVTACLSYLKRSPIMQDYVYIKLNLSSKSLINIDVLKHYKYLVYLDLSSNLLMDLNVLSNLLYLQYLSVDFNKLKTVLDYETPQWFLTEVHYKYNSVMSIRDLKDFWSITILDLSHNNIKCIDGLQSLRYLRRLDLSFNQIQRLENLNHLRLTWLDVSYNNISSFESGPDAGLWTLLHLEYLNLNENKLTSMKIFSGCTRLRHLHAYNNGFSVLLELAIYMSTLRGLILLDLRSNPICNIPGYKDAVYNTFPSILHLDAKDIDPIEQRTSKMDMSPDVITFATRRLLRLLYIQQLSRSRVSPYTPPADTTDVPIVVLVGYEAVGKGSLARRLAKECSSNIELALQHTTACHFSGHYKVITRRKFDDMLLAGDLLTYSEMEAESYGLSREEAFVKDGKVKVVTMDLIGALMLKLRGYRPYLILASCSDKQSLLRRQLERKEARNLIYDKTNTESPIEISTLQVLLSGRIIINGILNEIIQTLTDDEENVDFVMDSECSIMMDSKDRKKNVVKGVDRIAMNISSSLSLENKSNNDKSSLLDSGMYSIYKQPPSMDEYVSGVYGIDSFQEKNQHRRSNSFRQPNKVGETNENQKSIDFKDTLSAWKGLPGSRKSSKSVAFTSPENTELNDKEMTPSELIFNPEPEKKGENLLMKSISAKVAWPHADGIKPHDDLWLAFLLGNGLLHTDNLSTQSYNRLLCKDQIDSPDLVNHLGHSVKLPAESFTTSIRDDYEDIHRKCPGLFWDTVAMDNPDEAFQKIKIIIKNIVNSQKMFKPMFDVDFANLKSYSTVEKKLKNICKQIAPQRLFY</sequence>
<dbReference type="PANTHER" id="PTHR15454:SF56">
    <property type="entry name" value="PROTEIN PHOSPHATASE 1 REGULATORY SUBUNIT 7-RELATED"/>
    <property type="match status" value="1"/>
</dbReference>
<keyword evidence="2" id="KW-0677">Repeat</keyword>
<keyword evidence="1" id="KW-0433">Leucine-rich repeat</keyword>
<proteinExistence type="predicted"/>
<dbReference type="EMBL" id="CAKOGL010000012">
    <property type="protein sequence ID" value="CAH2092935.1"/>
    <property type="molecule type" value="Genomic_DNA"/>
</dbReference>
<dbReference type="InterPro" id="IPR025875">
    <property type="entry name" value="Leu-rich_rpt_4"/>
</dbReference>
<gene>
    <name evidence="5" type="ORF">EEDITHA_LOCUS8652</name>
</gene>
<dbReference type="InterPro" id="IPR032675">
    <property type="entry name" value="LRR_dom_sf"/>
</dbReference>
<dbReference type="Gene3D" id="3.40.50.300">
    <property type="entry name" value="P-loop containing nucleotide triphosphate hydrolases"/>
    <property type="match status" value="1"/>
</dbReference>
<dbReference type="PANTHER" id="PTHR15454">
    <property type="entry name" value="NISCHARIN RELATED"/>
    <property type="match status" value="1"/>
</dbReference>
<dbReference type="SMART" id="SM00365">
    <property type="entry name" value="LRR_SD22"/>
    <property type="match status" value="4"/>
</dbReference>
<evidence type="ECO:0000313" key="5">
    <source>
        <dbReference type="EMBL" id="CAH2092935.1"/>
    </source>
</evidence>
<dbReference type="InterPro" id="IPR001611">
    <property type="entry name" value="Leu-rich_rpt"/>
</dbReference>
<dbReference type="InterPro" id="IPR008144">
    <property type="entry name" value="Guanylate_kin-like_dom"/>
</dbReference>
<keyword evidence="6" id="KW-1185">Reference proteome</keyword>
<feature type="region of interest" description="Disordered" evidence="3">
    <location>
        <begin position="726"/>
        <end position="746"/>
    </location>
</feature>
<evidence type="ECO:0000256" key="3">
    <source>
        <dbReference type="SAM" id="MobiDB-lite"/>
    </source>
</evidence>
<feature type="compositionally biased region" description="Polar residues" evidence="3">
    <location>
        <begin position="734"/>
        <end position="746"/>
    </location>
</feature>
<evidence type="ECO:0000259" key="4">
    <source>
        <dbReference type="PROSITE" id="PS50052"/>
    </source>
</evidence>
<feature type="domain" description="Guanylate kinase-like" evidence="4">
    <location>
        <begin position="470"/>
        <end position="647"/>
    </location>
</feature>
<dbReference type="Pfam" id="PF12799">
    <property type="entry name" value="LRR_4"/>
    <property type="match status" value="1"/>
</dbReference>
<dbReference type="AlphaFoldDB" id="A0AAU9U0W8"/>
<dbReference type="GO" id="GO:0005737">
    <property type="term" value="C:cytoplasm"/>
    <property type="evidence" value="ECO:0007669"/>
    <property type="project" value="TreeGrafter"/>
</dbReference>
<dbReference type="SUPFAM" id="SSF52540">
    <property type="entry name" value="P-loop containing nucleoside triphosphate hydrolases"/>
    <property type="match status" value="1"/>
</dbReference>
<evidence type="ECO:0000313" key="6">
    <source>
        <dbReference type="Proteomes" id="UP001153954"/>
    </source>
</evidence>
<organism evidence="5 6">
    <name type="scientific">Euphydryas editha</name>
    <name type="common">Edith's checkerspot</name>
    <dbReference type="NCBI Taxonomy" id="104508"/>
    <lineage>
        <taxon>Eukaryota</taxon>
        <taxon>Metazoa</taxon>
        <taxon>Ecdysozoa</taxon>
        <taxon>Arthropoda</taxon>
        <taxon>Hexapoda</taxon>
        <taxon>Insecta</taxon>
        <taxon>Pterygota</taxon>
        <taxon>Neoptera</taxon>
        <taxon>Endopterygota</taxon>
        <taxon>Lepidoptera</taxon>
        <taxon>Glossata</taxon>
        <taxon>Ditrysia</taxon>
        <taxon>Papilionoidea</taxon>
        <taxon>Nymphalidae</taxon>
        <taxon>Nymphalinae</taxon>
        <taxon>Euphydryas</taxon>
    </lineage>
</organism>
<feature type="region of interest" description="Disordered" evidence="3">
    <location>
        <begin position="766"/>
        <end position="786"/>
    </location>
</feature>
<comment type="caution">
    <text evidence="5">The sequence shown here is derived from an EMBL/GenBank/DDBJ whole genome shotgun (WGS) entry which is preliminary data.</text>
</comment>
<dbReference type="PROSITE" id="PS51450">
    <property type="entry name" value="LRR"/>
    <property type="match status" value="4"/>
</dbReference>
<name>A0AAU9U0W8_EUPED</name>
<dbReference type="SUPFAM" id="SSF52058">
    <property type="entry name" value="L domain-like"/>
    <property type="match status" value="1"/>
</dbReference>
<evidence type="ECO:0000256" key="2">
    <source>
        <dbReference type="ARBA" id="ARBA00022737"/>
    </source>
</evidence>